<proteinExistence type="predicted"/>
<sequence length="538" mass="60736">MFKKLFGKKVVPAVQEEVKVVIQPKKTGEALEIEELGKAVRANTTDEKTEIPYFNREQVERFEKILGERVVAYFDFEIDEEEDKIETEEELISLKQDLGQRLLNEILPELTEAEQEYFAVEYSAKLRGAKTYRTVTEDIDYESIHGIDIKAFAEGSFRMAAGEDGDEVIASYGVSNDQWGELSIAWTERMKQDSNLAILYSQYMAPSEAAISNFSEAGKRLVEDRRYFQDVYAYYQAAYEADLDGTVLTEEKFGHTNFDLQQANQFWAKDDATNYEYSVFFDPYFEERRNAYEREMIKMADPSDGIKFDLQDFGQQAKLMDLQACIAQLGSNHPALKFLDAKDEEELEEIGKVLLYQGDANVVGGFSTYPDDIFAGDEELSEEEIGLVIILGNLTVSKDAHINTHFYVEGNIVAKSMDILIDDEEQNVNIIGNCTVETGFFISNSIINLTVTGEVKTPCILTAVREGKLKINKINKDAIGINGYVDDEELGTDTLVKSLGLIRVTSADDLAKVSNFDEDATMTEDIIKDIIDGDIKFN</sequence>
<evidence type="ECO:0000313" key="1">
    <source>
        <dbReference type="EMBL" id="MBC1510741.1"/>
    </source>
</evidence>
<evidence type="ECO:0000313" key="2">
    <source>
        <dbReference type="Proteomes" id="UP000587800"/>
    </source>
</evidence>
<name>A0ABR6SYV0_9LIST</name>
<organism evidence="1 2">
    <name type="scientific">Listeria immobilis</name>
    <dbReference type="NCBI Taxonomy" id="2713502"/>
    <lineage>
        <taxon>Bacteria</taxon>
        <taxon>Bacillati</taxon>
        <taxon>Bacillota</taxon>
        <taxon>Bacilli</taxon>
        <taxon>Bacillales</taxon>
        <taxon>Listeriaceae</taxon>
        <taxon>Listeria</taxon>
    </lineage>
</organism>
<evidence type="ECO:0008006" key="3">
    <source>
        <dbReference type="Google" id="ProtNLM"/>
    </source>
</evidence>
<reference evidence="1 2" key="1">
    <citation type="submission" date="2020-03" db="EMBL/GenBank/DDBJ databases">
        <title>Soil Listeria distribution.</title>
        <authorList>
            <person name="Liao J."/>
            <person name="Wiedmann M."/>
        </authorList>
    </citation>
    <scope>NUCLEOTIDE SEQUENCE [LARGE SCALE GENOMIC DNA]</scope>
    <source>
        <strain evidence="1 2">FSL L7-1515</strain>
    </source>
</reference>
<dbReference type="RefSeq" id="WP_185395722.1">
    <property type="nucleotide sequence ID" value="NZ_JAASTZ010000015.1"/>
</dbReference>
<keyword evidence="2" id="KW-1185">Reference proteome</keyword>
<dbReference type="Proteomes" id="UP000587800">
    <property type="component" value="Unassembled WGS sequence"/>
</dbReference>
<protein>
    <recommendedName>
        <fullName evidence="3">Polymer-forming cytoskeletal protein</fullName>
    </recommendedName>
</protein>
<gene>
    <name evidence="1" type="ORF">HCJ59_12680</name>
</gene>
<comment type="caution">
    <text evidence="1">The sequence shown here is derived from an EMBL/GenBank/DDBJ whole genome shotgun (WGS) entry which is preliminary data.</text>
</comment>
<accession>A0ABR6SYV0</accession>
<dbReference type="EMBL" id="JAASUB010000015">
    <property type="protein sequence ID" value="MBC1510741.1"/>
    <property type="molecule type" value="Genomic_DNA"/>
</dbReference>